<organism evidence="2 3">
    <name type="scientific">Scylla paramamosain</name>
    <name type="common">Mud crab</name>
    <dbReference type="NCBI Taxonomy" id="85552"/>
    <lineage>
        <taxon>Eukaryota</taxon>
        <taxon>Metazoa</taxon>
        <taxon>Ecdysozoa</taxon>
        <taxon>Arthropoda</taxon>
        <taxon>Crustacea</taxon>
        <taxon>Multicrustacea</taxon>
        <taxon>Malacostraca</taxon>
        <taxon>Eumalacostraca</taxon>
        <taxon>Eucarida</taxon>
        <taxon>Decapoda</taxon>
        <taxon>Pleocyemata</taxon>
        <taxon>Brachyura</taxon>
        <taxon>Eubrachyura</taxon>
        <taxon>Portunoidea</taxon>
        <taxon>Portunidae</taxon>
        <taxon>Portuninae</taxon>
        <taxon>Scylla</taxon>
    </lineage>
</organism>
<accession>A0AAW0TY73</accession>
<sequence>MRVPKLRCASHELLSVVRMRQVFHDCPVVKSACIAHSDEDYIVSVKAWARGGEGGRGEAREETEERWWMAERRVNRGKTEKREEVETRGRAEGRRGERGDREENIGDMVVLLSRYEDEHRYIFSLHKSKFPSFLSRIQFPCYLKQNFPEWQRGTLTRQAAKQSGSYRCYLVPLTCKRQKRRRCQCLQRAGSTPRGSSSLKGLAVRSWLVGWRSLPGLQAVSEEACRAARQMSPPP</sequence>
<reference evidence="2 3" key="1">
    <citation type="submission" date="2023-03" db="EMBL/GenBank/DDBJ databases">
        <title>High-quality genome of Scylla paramamosain provides insights in environmental adaptation.</title>
        <authorList>
            <person name="Zhang L."/>
        </authorList>
    </citation>
    <scope>NUCLEOTIDE SEQUENCE [LARGE SCALE GENOMIC DNA]</scope>
    <source>
        <strain evidence="2">LZ_2023a</strain>
        <tissue evidence="2">Muscle</tissue>
    </source>
</reference>
<dbReference type="EMBL" id="JARAKH010000023">
    <property type="protein sequence ID" value="KAK8392201.1"/>
    <property type="molecule type" value="Genomic_DNA"/>
</dbReference>
<evidence type="ECO:0000256" key="1">
    <source>
        <dbReference type="SAM" id="MobiDB-lite"/>
    </source>
</evidence>
<dbReference type="AlphaFoldDB" id="A0AAW0TY73"/>
<evidence type="ECO:0000313" key="3">
    <source>
        <dbReference type="Proteomes" id="UP001487740"/>
    </source>
</evidence>
<keyword evidence="3" id="KW-1185">Reference proteome</keyword>
<name>A0AAW0TY73_SCYPA</name>
<dbReference type="Proteomes" id="UP001487740">
    <property type="component" value="Unassembled WGS sequence"/>
</dbReference>
<gene>
    <name evidence="2" type="ORF">O3P69_017656</name>
</gene>
<feature type="region of interest" description="Disordered" evidence="1">
    <location>
        <begin position="78"/>
        <end position="99"/>
    </location>
</feature>
<comment type="caution">
    <text evidence="2">The sequence shown here is derived from an EMBL/GenBank/DDBJ whole genome shotgun (WGS) entry which is preliminary data.</text>
</comment>
<protein>
    <submittedName>
        <fullName evidence="2">Uncharacterized protein</fullName>
    </submittedName>
</protein>
<proteinExistence type="predicted"/>
<evidence type="ECO:0000313" key="2">
    <source>
        <dbReference type="EMBL" id="KAK8392201.1"/>
    </source>
</evidence>